<feature type="domain" description="Solute-binding protein family 5" evidence="2">
    <location>
        <begin position="96"/>
        <end position="455"/>
    </location>
</feature>
<feature type="signal peptide" evidence="1">
    <location>
        <begin position="1"/>
        <end position="27"/>
    </location>
</feature>
<protein>
    <submittedName>
        <fullName evidence="3">ABC transporter substrate-binding protein</fullName>
    </submittedName>
</protein>
<evidence type="ECO:0000313" key="4">
    <source>
        <dbReference type="Proteomes" id="UP000743001"/>
    </source>
</evidence>
<dbReference type="PANTHER" id="PTHR30290">
    <property type="entry name" value="PERIPLASMIC BINDING COMPONENT OF ABC TRANSPORTER"/>
    <property type="match status" value="1"/>
</dbReference>
<gene>
    <name evidence="3" type="ORF">KQJ23_05415</name>
</gene>
<dbReference type="InterPro" id="IPR000914">
    <property type="entry name" value="SBP_5_dom"/>
</dbReference>
<dbReference type="PANTHER" id="PTHR30290:SF81">
    <property type="entry name" value="OLIGOPEPTIDE-BINDING PROTEIN OPPA"/>
    <property type="match status" value="1"/>
</dbReference>
<dbReference type="InterPro" id="IPR030678">
    <property type="entry name" value="Peptide/Ni-bd"/>
</dbReference>
<evidence type="ECO:0000313" key="3">
    <source>
        <dbReference type="EMBL" id="MBU5671270.1"/>
    </source>
</evidence>
<dbReference type="Proteomes" id="UP000743001">
    <property type="component" value="Unassembled WGS sequence"/>
</dbReference>
<comment type="caution">
    <text evidence="3">The sequence shown here is derived from an EMBL/GenBank/DDBJ whole genome shotgun (WGS) entry which is preliminary data.</text>
</comment>
<organism evidence="3 4">
    <name type="scientific">Paenibacillus brevis</name>
    <dbReference type="NCBI Taxonomy" id="2841508"/>
    <lineage>
        <taxon>Bacteria</taxon>
        <taxon>Bacillati</taxon>
        <taxon>Bacillota</taxon>
        <taxon>Bacilli</taxon>
        <taxon>Bacillales</taxon>
        <taxon>Paenibacillaceae</taxon>
        <taxon>Paenibacillus</taxon>
    </lineage>
</organism>
<evidence type="ECO:0000256" key="1">
    <source>
        <dbReference type="SAM" id="SignalP"/>
    </source>
</evidence>
<accession>A0ABS6FM40</accession>
<keyword evidence="4" id="KW-1185">Reference proteome</keyword>
<dbReference type="CDD" id="cd08490">
    <property type="entry name" value="PBP2_NikA_DppA_OppA_like_3"/>
    <property type="match status" value="1"/>
</dbReference>
<dbReference type="InterPro" id="IPR039424">
    <property type="entry name" value="SBP_5"/>
</dbReference>
<dbReference type="Pfam" id="PF00496">
    <property type="entry name" value="SBP_bac_5"/>
    <property type="match status" value="1"/>
</dbReference>
<dbReference type="PROSITE" id="PS51257">
    <property type="entry name" value="PROKAR_LIPOPROTEIN"/>
    <property type="match status" value="1"/>
</dbReference>
<dbReference type="RefSeq" id="WP_216477680.1">
    <property type="nucleotide sequence ID" value="NZ_JAHLQJ010000004.1"/>
</dbReference>
<proteinExistence type="predicted"/>
<dbReference type="PIRSF" id="PIRSF002741">
    <property type="entry name" value="MppA"/>
    <property type="match status" value="1"/>
</dbReference>
<evidence type="ECO:0000259" key="2">
    <source>
        <dbReference type="Pfam" id="PF00496"/>
    </source>
</evidence>
<name>A0ABS6FM40_9BACL</name>
<dbReference type="EMBL" id="JAHLQJ010000004">
    <property type="protein sequence ID" value="MBU5671270.1"/>
    <property type="molecule type" value="Genomic_DNA"/>
</dbReference>
<reference evidence="3 4" key="1">
    <citation type="submission" date="2021-06" db="EMBL/GenBank/DDBJ databases">
        <authorList>
            <person name="Sun Q."/>
            <person name="Li D."/>
        </authorList>
    </citation>
    <scope>NUCLEOTIDE SEQUENCE [LARGE SCALE GENOMIC DNA]</scope>
    <source>
        <strain evidence="3 4">MSJ-6</strain>
    </source>
</reference>
<sequence length="535" mass="59066">MNMKTKAITMTLICLIFTGLFSGCASKSEQESNGQQSSTSQPVALAEKAEEKVLTFGSVGYFYNEQWDPAYGWDGWAIGSYGVGEGLFRLDDAFKAVPWLVESYQTADNKTWEFILRDDVVFHNGVKMTAEAVKRCFERTLEVNERAKELLPIQGFEASGQSLKIVLSEAATGLANDLTDPLWTVYDAEGSTDFAEQTYYTGPYIPNEFNPGVELVVVKNEHYWGEAPKLDKAIFKTVKDADALTMAFQNGEIDVVVQVPETAIPVIQNAEHLKIDTSTGMRTQLIRFNMQSPAVQDAAVRKAISYSIDRDSYTKVISNNTTVPSYGIYPEAFTFGGIKNVTASVTAFDPEKAKQLLADAGFADTNGDGILEKNGVKLSLKMIGISAQKEMLELSQVLQSQLQEIGIDLKVESMENISEARKNGEFDLTYESYVAGSTGNPQAFIEYMFVTDGSNNFGKYSNPEVDALAASLHKASSEEEKNEAITGITQHILDDAPFIFFAHKNFTCVYNSETVAYFHAQPSEFYILDSSTEAK</sequence>
<keyword evidence="1" id="KW-0732">Signal</keyword>
<feature type="chain" id="PRO_5045444073" evidence="1">
    <location>
        <begin position="28"/>
        <end position="535"/>
    </location>
</feature>